<evidence type="ECO:0000256" key="1">
    <source>
        <dbReference type="SAM" id="Phobius"/>
    </source>
</evidence>
<keyword evidence="1" id="KW-0472">Membrane</keyword>
<feature type="transmembrane region" description="Helical" evidence="1">
    <location>
        <begin position="322"/>
        <end position="343"/>
    </location>
</feature>
<proteinExistence type="predicted"/>
<protein>
    <submittedName>
        <fullName evidence="2">Uncharacterized protein</fullName>
    </submittedName>
</protein>
<keyword evidence="1" id="KW-0812">Transmembrane</keyword>
<sequence>MSRRTLAVVMIVTALVALFAIARYPTEPSWQADDPRRGAHLTAMAWWQEHLTLAHQDGTVWQRRQGDWEELPSLPEEARSTVLLGGDGPLLAGTTRGILTLDDDGWTALTGEQAPEGRISHLAQADDTLVAADNRGVWRRSPDGDWSELGRPDAEATVYRVMVTPQDNGDVLVRSGSIEAGVHLLWPGADDWVADNDGLPADIKVLSFHTLPDGTLLAGTDEGLFRQQEPMSEWQQVGGLLGDRRVLTLAHDADRLYAGSDDGVWRAPLADDSLEPEPDWLPMPAREGQLDAPVAWVLTDDATPWIVAGSAYNLRSSRTPEWYILVIGAPVLLVGGGLLLYGARHRS</sequence>
<gene>
    <name evidence="2" type="ORF">SAMN04488052_104128</name>
</gene>
<organism evidence="2 3">
    <name type="scientific">Aquisalimonas asiatica</name>
    <dbReference type="NCBI Taxonomy" id="406100"/>
    <lineage>
        <taxon>Bacteria</taxon>
        <taxon>Pseudomonadati</taxon>
        <taxon>Pseudomonadota</taxon>
        <taxon>Gammaproteobacteria</taxon>
        <taxon>Chromatiales</taxon>
        <taxon>Ectothiorhodospiraceae</taxon>
        <taxon>Aquisalimonas</taxon>
    </lineage>
</organism>
<dbReference type="Proteomes" id="UP000199657">
    <property type="component" value="Unassembled WGS sequence"/>
</dbReference>
<dbReference type="RefSeq" id="WP_139209199.1">
    <property type="nucleotide sequence ID" value="NZ_FOEG01000004.1"/>
</dbReference>
<reference evidence="2 3" key="1">
    <citation type="submission" date="2016-10" db="EMBL/GenBank/DDBJ databases">
        <authorList>
            <person name="de Groot N.N."/>
        </authorList>
    </citation>
    <scope>NUCLEOTIDE SEQUENCE [LARGE SCALE GENOMIC DNA]</scope>
    <source>
        <strain evidence="2 3">CGMCC 1.6291</strain>
    </source>
</reference>
<dbReference type="EMBL" id="FOEG01000004">
    <property type="protein sequence ID" value="SEO89562.1"/>
    <property type="molecule type" value="Genomic_DNA"/>
</dbReference>
<dbReference type="STRING" id="406100.SAMN04488052_104128"/>
<evidence type="ECO:0000313" key="2">
    <source>
        <dbReference type="EMBL" id="SEO89562.1"/>
    </source>
</evidence>
<keyword evidence="1" id="KW-1133">Transmembrane helix</keyword>
<evidence type="ECO:0000313" key="3">
    <source>
        <dbReference type="Proteomes" id="UP000199657"/>
    </source>
</evidence>
<accession>A0A1H8TF68</accession>
<dbReference type="SUPFAM" id="SSF110296">
    <property type="entry name" value="Oligoxyloglucan reducing end-specific cellobiohydrolase"/>
    <property type="match status" value="1"/>
</dbReference>
<name>A0A1H8TF68_9GAMM</name>
<keyword evidence="3" id="KW-1185">Reference proteome</keyword>
<dbReference type="AlphaFoldDB" id="A0A1H8TF68"/>
<dbReference type="OrthoDB" id="5758519at2"/>